<evidence type="ECO:0000313" key="6">
    <source>
        <dbReference type="EMBL" id="MCJ8502749.1"/>
    </source>
</evidence>
<evidence type="ECO:0000256" key="1">
    <source>
        <dbReference type="ARBA" id="ARBA00022553"/>
    </source>
</evidence>
<dbReference type="Gene3D" id="3.40.50.2300">
    <property type="match status" value="1"/>
</dbReference>
<dbReference type="PANTHER" id="PTHR48111:SF40">
    <property type="entry name" value="PHOSPHATE REGULON TRANSCRIPTIONAL REGULATORY PROTEIN PHOB"/>
    <property type="match status" value="1"/>
</dbReference>
<proteinExistence type="predicted"/>
<dbReference type="PANTHER" id="PTHR48111">
    <property type="entry name" value="REGULATOR OF RPOS"/>
    <property type="match status" value="1"/>
</dbReference>
<dbReference type="InterPro" id="IPR039420">
    <property type="entry name" value="WalR-like"/>
</dbReference>
<reference evidence="6" key="1">
    <citation type="submission" date="2022-04" db="EMBL/GenBank/DDBJ databases">
        <title>Desulfatitalea alkaliphila sp. nov., a novel anaerobic sulfate-reducing bacterium isolated from terrestrial mud volcano, Taman Peninsula, Russia.</title>
        <authorList>
            <person name="Khomyakova M.A."/>
            <person name="Merkel A.Y."/>
            <person name="Slobodkin A.I."/>
        </authorList>
    </citation>
    <scope>NUCLEOTIDE SEQUENCE</scope>
    <source>
        <strain evidence="6">M08but</strain>
    </source>
</reference>
<dbReference type="GO" id="GO:0032993">
    <property type="term" value="C:protein-DNA complex"/>
    <property type="evidence" value="ECO:0007669"/>
    <property type="project" value="TreeGrafter"/>
</dbReference>
<keyword evidence="7" id="KW-1185">Reference proteome</keyword>
<keyword evidence="1 4" id="KW-0597">Phosphoprotein</keyword>
<dbReference type="GO" id="GO:0006355">
    <property type="term" value="P:regulation of DNA-templated transcription"/>
    <property type="evidence" value="ECO:0007669"/>
    <property type="project" value="TreeGrafter"/>
</dbReference>
<gene>
    <name evidence="6" type="ORF">MRX98_19390</name>
</gene>
<evidence type="ECO:0000256" key="3">
    <source>
        <dbReference type="ARBA" id="ARBA00023125"/>
    </source>
</evidence>
<evidence type="ECO:0000256" key="4">
    <source>
        <dbReference type="PROSITE-ProRule" id="PRU00169"/>
    </source>
</evidence>
<dbReference type="GO" id="GO:0005829">
    <property type="term" value="C:cytosol"/>
    <property type="evidence" value="ECO:0007669"/>
    <property type="project" value="TreeGrafter"/>
</dbReference>
<feature type="domain" description="Response regulatory" evidence="5">
    <location>
        <begin position="5"/>
        <end position="119"/>
    </location>
</feature>
<keyword evidence="2" id="KW-0902">Two-component regulatory system</keyword>
<dbReference type="RefSeq" id="WP_246914029.1">
    <property type="nucleotide sequence ID" value="NZ_JALJRB010000032.1"/>
</dbReference>
<accession>A0AA41R5L1</accession>
<dbReference type="GO" id="GO:0000976">
    <property type="term" value="F:transcription cis-regulatory region binding"/>
    <property type="evidence" value="ECO:0007669"/>
    <property type="project" value="TreeGrafter"/>
</dbReference>
<dbReference type="SMART" id="SM00448">
    <property type="entry name" value="REC"/>
    <property type="match status" value="1"/>
</dbReference>
<dbReference type="GO" id="GO:0000156">
    <property type="term" value="F:phosphorelay response regulator activity"/>
    <property type="evidence" value="ECO:0007669"/>
    <property type="project" value="TreeGrafter"/>
</dbReference>
<dbReference type="InterPro" id="IPR001789">
    <property type="entry name" value="Sig_transdc_resp-reg_receiver"/>
</dbReference>
<keyword evidence="3" id="KW-0238">DNA-binding</keyword>
<dbReference type="PROSITE" id="PS50110">
    <property type="entry name" value="RESPONSE_REGULATORY"/>
    <property type="match status" value="1"/>
</dbReference>
<evidence type="ECO:0000259" key="5">
    <source>
        <dbReference type="PROSITE" id="PS50110"/>
    </source>
</evidence>
<dbReference type="InterPro" id="IPR011006">
    <property type="entry name" value="CheY-like_superfamily"/>
</dbReference>
<dbReference type="EMBL" id="JALJRB010000032">
    <property type="protein sequence ID" value="MCJ8502749.1"/>
    <property type="molecule type" value="Genomic_DNA"/>
</dbReference>
<sequence>MGKFNILLVDDEAEFVESLAERLRLRGFDIAVASDGAGALALLREHRFQGVVLDVMMPGMDGLAVLREIKKGDDPPEVILLTGHARTEAALEGIQQGAFDYLIKPVDIDELSFRLQDACEKRALMLQQQ</sequence>
<name>A0AA41R5L1_9BACT</name>
<comment type="caution">
    <text evidence="6">The sequence shown here is derived from an EMBL/GenBank/DDBJ whole genome shotgun (WGS) entry which is preliminary data.</text>
</comment>
<feature type="modified residue" description="4-aspartylphosphate" evidence="4">
    <location>
        <position position="54"/>
    </location>
</feature>
<evidence type="ECO:0000313" key="7">
    <source>
        <dbReference type="Proteomes" id="UP001165427"/>
    </source>
</evidence>
<organism evidence="6 7">
    <name type="scientific">Desulfatitalea alkaliphila</name>
    <dbReference type="NCBI Taxonomy" id="2929485"/>
    <lineage>
        <taxon>Bacteria</taxon>
        <taxon>Pseudomonadati</taxon>
        <taxon>Thermodesulfobacteriota</taxon>
        <taxon>Desulfobacteria</taxon>
        <taxon>Desulfobacterales</taxon>
        <taxon>Desulfosarcinaceae</taxon>
        <taxon>Desulfatitalea</taxon>
    </lineage>
</organism>
<dbReference type="Pfam" id="PF00072">
    <property type="entry name" value="Response_reg"/>
    <property type="match status" value="1"/>
</dbReference>
<dbReference type="AlphaFoldDB" id="A0AA41R5L1"/>
<evidence type="ECO:0000256" key="2">
    <source>
        <dbReference type="ARBA" id="ARBA00023012"/>
    </source>
</evidence>
<dbReference type="SUPFAM" id="SSF52172">
    <property type="entry name" value="CheY-like"/>
    <property type="match status" value="1"/>
</dbReference>
<protein>
    <submittedName>
        <fullName evidence="6">Response regulator</fullName>
    </submittedName>
</protein>
<dbReference type="Proteomes" id="UP001165427">
    <property type="component" value="Unassembled WGS sequence"/>
</dbReference>